<dbReference type="Proteomes" id="UP001556367">
    <property type="component" value="Unassembled WGS sequence"/>
</dbReference>
<evidence type="ECO:0000313" key="4">
    <source>
        <dbReference type="Proteomes" id="UP001556367"/>
    </source>
</evidence>
<feature type="compositionally biased region" description="Low complexity" evidence="1">
    <location>
        <begin position="1"/>
        <end position="17"/>
    </location>
</feature>
<dbReference type="PANTHER" id="PTHR23101">
    <property type="entry name" value="RAB GDP/GTP EXCHANGE FACTOR"/>
    <property type="match status" value="1"/>
</dbReference>
<dbReference type="InterPro" id="IPR003123">
    <property type="entry name" value="VPS9"/>
</dbReference>
<sequence length="688" mass="76182">MDPHSQPSSNTEPSSSTADPVAPLTNAVSSIALDDHHHGMGSPPLEATQNPWSESVKLLSANSPRDAGSAVSVPSDAGQALSSEKHRPSALDPNVLDDSIAIGLKSRPASPQLSAATTAPISSDILSEFDPLASSVEQEAREAWESSESHPPPPPPRSATPAASDTPPAPPNKDSLSAPAPDGRASPSIIAAFPSLSALARTFSIPTPLRGRPLSVDSPQSVPSPNTISSFASQQQDPARPSTAPNASSGEPDSRGRISGDGSPRVLEDAAPFGSGTRTPETGQDGGNENAGDPPFDFQKFLDQMKSKGAEPVAKYLRSFLSNFAKRTFTVSDQVKIINDFLNFISLRMRETDTWKRAGDIEFDNAMEGMEKLVMNRLYDFTFTPQIARAVPPRPITTDDLERDRVLFQRISLFGWIEEKHLDIPVGEGSKGFLMFAQQELLKINHYKAPRDKLICILNCCKVIFGLIRHLKKEEGADSFVPILIYVVLKANPDNLLSNVEFISRFRNPEKLQSEAGYYLSSLVCIFRILFFHTQRMSIRWVQSRSSRPWTTHRYLTSLRRSLKVRLRKPYRLSPSQKAILLQYHLFQVLAGSNQHHSPRPNRHHLWDHSRNLLMLVKNRRSHYRFRRLRSHRPPLAKPSLKMLVDYSRRLAIPSQSRSMPSGVYSAKLSTVLKASSPTSQARLRRLS</sequence>
<organism evidence="3 4">
    <name type="scientific">Hohenbuehelia grisea</name>
    <dbReference type="NCBI Taxonomy" id="104357"/>
    <lineage>
        <taxon>Eukaryota</taxon>
        <taxon>Fungi</taxon>
        <taxon>Dikarya</taxon>
        <taxon>Basidiomycota</taxon>
        <taxon>Agaricomycotina</taxon>
        <taxon>Agaricomycetes</taxon>
        <taxon>Agaricomycetidae</taxon>
        <taxon>Agaricales</taxon>
        <taxon>Pleurotineae</taxon>
        <taxon>Pleurotaceae</taxon>
        <taxon>Hohenbuehelia</taxon>
    </lineage>
</organism>
<dbReference type="Pfam" id="PF18151">
    <property type="entry name" value="DUF5601"/>
    <property type="match status" value="1"/>
</dbReference>
<feature type="compositionally biased region" description="Polar residues" evidence="1">
    <location>
        <begin position="109"/>
        <end position="125"/>
    </location>
</feature>
<feature type="domain" description="VPS9" evidence="2">
    <location>
        <begin position="401"/>
        <end position="539"/>
    </location>
</feature>
<evidence type="ECO:0000256" key="1">
    <source>
        <dbReference type="SAM" id="MobiDB-lite"/>
    </source>
</evidence>
<evidence type="ECO:0000259" key="2">
    <source>
        <dbReference type="PROSITE" id="PS51205"/>
    </source>
</evidence>
<dbReference type="PANTHER" id="PTHR23101:SF25">
    <property type="entry name" value="GTPASE-ACTIVATING PROTEIN AND VPS9 DOMAIN-CONTAINING PROTEIN 1"/>
    <property type="match status" value="1"/>
</dbReference>
<reference evidence="4" key="1">
    <citation type="submission" date="2024-06" db="EMBL/GenBank/DDBJ databases">
        <title>Multi-omics analyses provide insights into the biosynthesis of the anticancer antibiotic pleurotin in Hohenbuehelia grisea.</title>
        <authorList>
            <person name="Weaver J.A."/>
            <person name="Alberti F."/>
        </authorList>
    </citation>
    <scope>NUCLEOTIDE SEQUENCE [LARGE SCALE GENOMIC DNA]</scope>
    <source>
        <strain evidence="4">T-177</strain>
    </source>
</reference>
<feature type="compositionally biased region" description="Polar residues" evidence="1">
    <location>
        <begin position="217"/>
        <end position="251"/>
    </location>
</feature>
<protein>
    <recommendedName>
        <fullName evidence="2">VPS9 domain-containing protein</fullName>
    </recommendedName>
</protein>
<dbReference type="InterPro" id="IPR045046">
    <property type="entry name" value="Vps9-like"/>
</dbReference>
<dbReference type="SUPFAM" id="SSF109993">
    <property type="entry name" value="VPS9 domain"/>
    <property type="match status" value="1"/>
</dbReference>
<feature type="region of interest" description="Disordered" evidence="1">
    <location>
        <begin position="206"/>
        <end position="299"/>
    </location>
</feature>
<name>A0ABR3JDT0_9AGAR</name>
<dbReference type="Gene3D" id="1.20.1050.80">
    <property type="entry name" value="VPS9 domain"/>
    <property type="match status" value="1"/>
</dbReference>
<dbReference type="InterPro" id="IPR041545">
    <property type="entry name" value="DUF5601"/>
</dbReference>
<accession>A0ABR3JDT0</accession>
<dbReference type="EMBL" id="JASNQZ010000008">
    <property type="protein sequence ID" value="KAL0953883.1"/>
    <property type="molecule type" value="Genomic_DNA"/>
</dbReference>
<evidence type="ECO:0000313" key="3">
    <source>
        <dbReference type="EMBL" id="KAL0953883.1"/>
    </source>
</evidence>
<gene>
    <name evidence="3" type="ORF">HGRIS_005056</name>
</gene>
<dbReference type="PROSITE" id="PS51205">
    <property type="entry name" value="VPS9"/>
    <property type="match status" value="1"/>
</dbReference>
<feature type="compositionally biased region" description="Basic and acidic residues" evidence="1">
    <location>
        <begin position="138"/>
        <end position="148"/>
    </location>
</feature>
<dbReference type="Pfam" id="PF02204">
    <property type="entry name" value="VPS9"/>
    <property type="match status" value="1"/>
</dbReference>
<feature type="region of interest" description="Disordered" evidence="1">
    <location>
        <begin position="1"/>
        <end position="188"/>
    </location>
</feature>
<dbReference type="Gene3D" id="1.10.246.120">
    <property type="match status" value="1"/>
</dbReference>
<dbReference type="SMART" id="SM00167">
    <property type="entry name" value="VPS9"/>
    <property type="match status" value="1"/>
</dbReference>
<proteinExistence type="predicted"/>
<comment type="caution">
    <text evidence="3">The sequence shown here is derived from an EMBL/GenBank/DDBJ whole genome shotgun (WGS) entry which is preliminary data.</text>
</comment>
<keyword evidence="4" id="KW-1185">Reference proteome</keyword>
<dbReference type="InterPro" id="IPR037191">
    <property type="entry name" value="VPS9_dom_sf"/>
</dbReference>